<feature type="signal peptide" evidence="3">
    <location>
        <begin position="1"/>
        <end position="20"/>
    </location>
</feature>
<protein>
    <submittedName>
        <fullName evidence="5">ABC transporter substrate-binding protein</fullName>
    </submittedName>
</protein>
<dbReference type="PIRSF" id="PIRSF002741">
    <property type="entry name" value="MppA"/>
    <property type="match status" value="1"/>
</dbReference>
<evidence type="ECO:0000256" key="1">
    <source>
        <dbReference type="ARBA" id="ARBA00022729"/>
    </source>
</evidence>
<evidence type="ECO:0000313" key="5">
    <source>
        <dbReference type="EMBL" id="MBY0096854.1"/>
    </source>
</evidence>
<dbReference type="PANTHER" id="PTHR30290:SF38">
    <property type="entry name" value="D,D-DIPEPTIDE-BINDING PERIPLASMIC PROTEIN DDPA-RELATED"/>
    <property type="match status" value="1"/>
</dbReference>
<feature type="chain" id="PRO_5046583593" evidence="3">
    <location>
        <begin position="21"/>
        <end position="524"/>
    </location>
</feature>
<sequence>MKKVRKIVSLVLLGTLLFIAGCSGNSSTSSNNQSSGTKDGSSSTETSEPKKGGSIAVAYDSDVSNYDPILGNSGNDHSLLYPVYDTLVNYNNELEPEAGLAESWETPDEKTIVLHLREGVTFHDGTPFDAEAVKFNLDRVRSEESNISDLSSVDSVEVVDPHTVKLHLKQPDSSIILALSDRSGMMVSPSAVEKFGADYGQNPVGAGPFKMVNWVRNGEIQLEAYENYWQEGLPYLDSINVKIMPDENTRLNALKSGQVQFYWNVSPDNSQVLKNDQSIALDTKMKVAFYNIYLNTTMAPFDKKEVRQAFQHAINRESIVEALTFREGEAAYQAFPKDYWASNPELTIPYDPEKSKELLKAAGVENVSFDMFVPSAPFYMRIGEAIKGQVKEAGFDINIEPMELTKGVALYFNEKQIPANLTAWTGRPDPQQTVNLLLSGDGFYNAGGQTTDEIEDLITKAASSYDQQERAELYGKINELTIIDEAITVPIMFTPSTAAMTPNVKGFSGTLLGKPKFSFLWLEE</sequence>
<dbReference type="PANTHER" id="PTHR30290">
    <property type="entry name" value="PERIPLASMIC BINDING COMPONENT OF ABC TRANSPORTER"/>
    <property type="match status" value="1"/>
</dbReference>
<evidence type="ECO:0000256" key="3">
    <source>
        <dbReference type="SAM" id="SignalP"/>
    </source>
</evidence>
<dbReference type="Gene3D" id="3.10.105.10">
    <property type="entry name" value="Dipeptide-binding Protein, Domain 3"/>
    <property type="match status" value="1"/>
</dbReference>
<dbReference type="EMBL" id="JACWFH010000008">
    <property type="protein sequence ID" value="MBY0096854.1"/>
    <property type="molecule type" value="Genomic_DNA"/>
</dbReference>
<proteinExistence type="predicted"/>
<reference evidence="5 6" key="1">
    <citation type="submission" date="2020-07" db="EMBL/GenBank/DDBJ databases">
        <title>Fungal Genomes of the International Space Station.</title>
        <authorList>
            <person name="Seuylemezian A."/>
            <person name="Singh N.K."/>
            <person name="Wood J."/>
            <person name="Venkateswaran K."/>
        </authorList>
    </citation>
    <scope>NUCLEOTIDE SEQUENCE [LARGE SCALE GENOMIC DNA]</scope>
    <source>
        <strain evidence="5 6">PL-B2</strain>
    </source>
</reference>
<keyword evidence="1 3" id="KW-0732">Signal</keyword>
<dbReference type="InterPro" id="IPR000914">
    <property type="entry name" value="SBP_5_dom"/>
</dbReference>
<dbReference type="Gene3D" id="3.40.190.10">
    <property type="entry name" value="Periplasmic binding protein-like II"/>
    <property type="match status" value="1"/>
</dbReference>
<accession>A0ABS7K3S3</accession>
<feature type="domain" description="Solute-binding protein family 5" evidence="4">
    <location>
        <begin position="95"/>
        <end position="443"/>
    </location>
</feature>
<dbReference type="Gene3D" id="3.90.76.10">
    <property type="entry name" value="Dipeptide-binding Protein, Domain 1"/>
    <property type="match status" value="1"/>
</dbReference>
<dbReference type="InterPro" id="IPR039424">
    <property type="entry name" value="SBP_5"/>
</dbReference>
<feature type="region of interest" description="Disordered" evidence="2">
    <location>
        <begin position="25"/>
        <end position="52"/>
    </location>
</feature>
<evidence type="ECO:0000256" key="2">
    <source>
        <dbReference type="SAM" id="MobiDB-lite"/>
    </source>
</evidence>
<name>A0ABS7K3S3_9BACI</name>
<comment type="caution">
    <text evidence="5">The sequence shown here is derived from an EMBL/GenBank/DDBJ whole genome shotgun (WGS) entry which is preliminary data.</text>
</comment>
<organism evidence="5 6">
    <name type="scientific">Mesobacillus maritimus</name>
    <dbReference type="NCBI Taxonomy" id="1643336"/>
    <lineage>
        <taxon>Bacteria</taxon>
        <taxon>Bacillati</taxon>
        <taxon>Bacillota</taxon>
        <taxon>Bacilli</taxon>
        <taxon>Bacillales</taxon>
        <taxon>Bacillaceae</taxon>
        <taxon>Mesobacillus</taxon>
    </lineage>
</organism>
<evidence type="ECO:0000259" key="4">
    <source>
        <dbReference type="Pfam" id="PF00496"/>
    </source>
</evidence>
<dbReference type="RefSeq" id="WP_221873025.1">
    <property type="nucleotide sequence ID" value="NZ_JACWFH010000008.1"/>
</dbReference>
<dbReference type="Proteomes" id="UP000769780">
    <property type="component" value="Unassembled WGS sequence"/>
</dbReference>
<feature type="compositionally biased region" description="Low complexity" evidence="2">
    <location>
        <begin position="25"/>
        <end position="37"/>
    </location>
</feature>
<dbReference type="PROSITE" id="PS51257">
    <property type="entry name" value="PROKAR_LIPOPROTEIN"/>
    <property type="match status" value="1"/>
</dbReference>
<keyword evidence="6" id="KW-1185">Reference proteome</keyword>
<dbReference type="InterPro" id="IPR030678">
    <property type="entry name" value="Peptide/Ni-bd"/>
</dbReference>
<evidence type="ECO:0000313" key="6">
    <source>
        <dbReference type="Proteomes" id="UP000769780"/>
    </source>
</evidence>
<dbReference type="SUPFAM" id="SSF53850">
    <property type="entry name" value="Periplasmic binding protein-like II"/>
    <property type="match status" value="1"/>
</dbReference>
<dbReference type="Pfam" id="PF00496">
    <property type="entry name" value="SBP_bac_5"/>
    <property type="match status" value="1"/>
</dbReference>
<gene>
    <name evidence="5" type="ORF">H0185_08525</name>
</gene>